<organism evidence="3 4">
    <name type="scientific">Paenibacillus oryzae</name>
    <dbReference type="NCBI Taxonomy" id="1844972"/>
    <lineage>
        <taxon>Bacteria</taxon>
        <taxon>Bacillati</taxon>
        <taxon>Bacillota</taxon>
        <taxon>Bacilli</taxon>
        <taxon>Bacillales</taxon>
        <taxon>Paenibacillaceae</taxon>
        <taxon>Paenibacillus</taxon>
    </lineage>
</organism>
<dbReference type="Proteomes" id="UP000092024">
    <property type="component" value="Unassembled WGS sequence"/>
</dbReference>
<comment type="caution">
    <text evidence="3">The sequence shown here is derived from an EMBL/GenBank/DDBJ whole genome shotgun (WGS) entry which is preliminary data.</text>
</comment>
<gene>
    <name evidence="3" type="ORF">A7K91_09375</name>
</gene>
<sequence length="362" mass="40736">MSKAAAKVSVVIPVYNAGRKLRRCVDSVLEQTCPDIEIVLINDGSSDGSGDLCRRYVERDVRVFLIEQAKAGSIVARRRGIEASRAPYVAFADADDWMDARLVECLLNEAETQGADIAVCNTYRVIDGLPLLRRKNRSRYFETPQIYEGQTIRDELVAAYLHGYPFPAALHGKLYRRELLLGCGSFLDNIVFFGDDLFYNLEMLLHARRVAVMPESLYYYRSGGTTSRYMPHLFPDIVNGYGIQQEVAVHCFGHISGRGLDEHRRGISEMLLRTLLTCLVYLFYAEMSAGERLRHVEEYCNHPAVRESLGNLSGAASLPQGYVDALQQRDLMALYALAKRIHRAGMPKRALLKLLSFMPSGL</sequence>
<protein>
    <recommendedName>
        <fullName evidence="2">Glycosyltransferase 2-like domain-containing protein</fullName>
    </recommendedName>
</protein>
<dbReference type="Gene3D" id="3.90.550.10">
    <property type="entry name" value="Spore Coat Polysaccharide Biosynthesis Protein SpsA, Chain A"/>
    <property type="match status" value="1"/>
</dbReference>
<dbReference type="SUPFAM" id="SSF53448">
    <property type="entry name" value="Nucleotide-diphospho-sugar transferases"/>
    <property type="match status" value="1"/>
</dbReference>
<dbReference type="Pfam" id="PF00535">
    <property type="entry name" value="Glycos_transf_2"/>
    <property type="match status" value="1"/>
</dbReference>
<dbReference type="GO" id="GO:0016758">
    <property type="term" value="F:hexosyltransferase activity"/>
    <property type="evidence" value="ECO:0007669"/>
    <property type="project" value="UniProtKB-ARBA"/>
</dbReference>
<dbReference type="InterPro" id="IPR029044">
    <property type="entry name" value="Nucleotide-diphossugar_trans"/>
</dbReference>
<dbReference type="PANTHER" id="PTHR22916">
    <property type="entry name" value="GLYCOSYLTRANSFERASE"/>
    <property type="match status" value="1"/>
</dbReference>
<evidence type="ECO:0000256" key="1">
    <source>
        <dbReference type="ARBA" id="ARBA00006739"/>
    </source>
</evidence>
<evidence type="ECO:0000313" key="3">
    <source>
        <dbReference type="EMBL" id="OBR62924.1"/>
    </source>
</evidence>
<dbReference type="EMBL" id="LYPA01000076">
    <property type="protein sequence ID" value="OBR62924.1"/>
    <property type="molecule type" value="Genomic_DNA"/>
</dbReference>
<accession>A0A1A5YBE5</accession>
<dbReference type="InterPro" id="IPR001173">
    <property type="entry name" value="Glyco_trans_2-like"/>
</dbReference>
<dbReference type="AlphaFoldDB" id="A0A1A5YBE5"/>
<name>A0A1A5YBE5_9BACL</name>
<dbReference type="CDD" id="cd00761">
    <property type="entry name" value="Glyco_tranf_GTA_type"/>
    <property type="match status" value="1"/>
</dbReference>
<proteinExistence type="inferred from homology"/>
<feature type="domain" description="Glycosyltransferase 2-like" evidence="2">
    <location>
        <begin position="9"/>
        <end position="144"/>
    </location>
</feature>
<keyword evidence="4" id="KW-1185">Reference proteome</keyword>
<dbReference type="OrthoDB" id="396512at2"/>
<dbReference type="PANTHER" id="PTHR22916:SF3">
    <property type="entry name" value="UDP-GLCNAC:BETAGAL BETA-1,3-N-ACETYLGLUCOSAMINYLTRANSFERASE-LIKE PROTEIN 1"/>
    <property type="match status" value="1"/>
</dbReference>
<reference evidence="3 4" key="1">
    <citation type="submission" date="2016-05" db="EMBL/GenBank/DDBJ databases">
        <title>Paenibacillus oryzae. sp. nov., isolated from the rice root.</title>
        <authorList>
            <person name="Zhang J."/>
            <person name="Zhang X."/>
        </authorList>
    </citation>
    <scope>NUCLEOTIDE SEQUENCE [LARGE SCALE GENOMIC DNA]</scope>
    <source>
        <strain evidence="3 4">1DrF-4</strain>
    </source>
</reference>
<evidence type="ECO:0000313" key="4">
    <source>
        <dbReference type="Proteomes" id="UP000092024"/>
    </source>
</evidence>
<evidence type="ECO:0000259" key="2">
    <source>
        <dbReference type="Pfam" id="PF00535"/>
    </source>
</evidence>
<dbReference type="RefSeq" id="WP_068686807.1">
    <property type="nucleotide sequence ID" value="NZ_LYPA01000076.1"/>
</dbReference>
<dbReference type="STRING" id="1844972.A7K91_09375"/>
<comment type="similarity">
    <text evidence="1">Belongs to the glycosyltransferase 2 family.</text>
</comment>